<organism evidence="3 4">
    <name type="scientific">Sphingomonas natans</name>
    <dbReference type="NCBI Taxonomy" id="3063330"/>
    <lineage>
        <taxon>Bacteria</taxon>
        <taxon>Pseudomonadati</taxon>
        <taxon>Pseudomonadota</taxon>
        <taxon>Alphaproteobacteria</taxon>
        <taxon>Sphingomonadales</taxon>
        <taxon>Sphingomonadaceae</taxon>
        <taxon>Sphingomonas</taxon>
    </lineage>
</organism>
<sequence>MRLLALPLFAFALATGVSAQTEAPPAKVDAKGIALGKVSAAYFLGLQELPAFTPEEMIARHDGATGDAEALAADTALNDWKLCALESITHWAELKPGRGEIVDGAMGRCIDIERGYRNHLLKITQDGRLLFDLSFARQMARSLEEAWRPRLLAAALDHDLEVVRAEKEKGGSARRREPEARASETPKG</sequence>
<accession>A0ABT8YER7</accession>
<reference evidence="3" key="1">
    <citation type="submission" date="2023-07" db="EMBL/GenBank/DDBJ databases">
        <authorList>
            <person name="Kim M."/>
        </authorList>
    </citation>
    <scope>NUCLEOTIDE SEQUENCE</scope>
    <source>
        <strain evidence="3">BIUV-7</strain>
    </source>
</reference>
<protein>
    <submittedName>
        <fullName evidence="3">Uncharacterized protein</fullName>
    </submittedName>
</protein>
<evidence type="ECO:0000313" key="4">
    <source>
        <dbReference type="Proteomes" id="UP001169764"/>
    </source>
</evidence>
<dbReference type="RefSeq" id="WP_303546703.1">
    <property type="nucleotide sequence ID" value="NZ_JAUOTP010000012.1"/>
</dbReference>
<evidence type="ECO:0000256" key="1">
    <source>
        <dbReference type="SAM" id="MobiDB-lite"/>
    </source>
</evidence>
<feature type="chain" id="PRO_5046549154" evidence="2">
    <location>
        <begin position="20"/>
        <end position="188"/>
    </location>
</feature>
<gene>
    <name evidence="3" type="ORF">Q4F19_20775</name>
</gene>
<comment type="caution">
    <text evidence="3">The sequence shown here is derived from an EMBL/GenBank/DDBJ whole genome shotgun (WGS) entry which is preliminary data.</text>
</comment>
<proteinExistence type="predicted"/>
<dbReference type="EMBL" id="JAUOTP010000012">
    <property type="protein sequence ID" value="MDO6416830.1"/>
    <property type="molecule type" value="Genomic_DNA"/>
</dbReference>
<evidence type="ECO:0000313" key="3">
    <source>
        <dbReference type="EMBL" id="MDO6416830.1"/>
    </source>
</evidence>
<keyword evidence="4" id="KW-1185">Reference proteome</keyword>
<evidence type="ECO:0000256" key="2">
    <source>
        <dbReference type="SAM" id="SignalP"/>
    </source>
</evidence>
<feature type="signal peptide" evidence="2">
    <location>
        <begin position="1"/>
        <end position="19"/>
    </location>
</feature>
<feature type="region of interest" description="Disordered" evidence="1">
    <location>
        <begin position="166"/>
        <end position="188"/>
    </location>
</feature>
<name>A0ABT8YER7_9SPHN</name>
<keyword evidence="2" id="KW-0732">Signal</keyword>
<dbReference type="Proteomes" id="UP001169764">
    <property type="component" value="Unassembled WGS sequence"/>
</dbReference>